<dbReference type="Proteomes" id="UP000229641">
    <property type="component" value="Unassembled WGS sequence"/>
</dbReference>
<feature type="compositionally biased region" description="Basic and acidic residues" evidence="1">
    <location>
        <begin position="72"/>
        <end position="86"/>
    </location>
</feature>
<keyword evidence="2" id="KW-0472">Membrane</keyword>
<evidence type="ECO:0000313" key="4">
    <source>
        <dbReference type="Proteomes" id="UP000229641"/>
    </source>
</evidence>
<evidence type="ECO:0000256" key="2">
    <source>
        <dbReference type="SAM" id="Phobius"/>
    </source>
</evidence>
<protein>
    <recommendedName>
        <fullName evidence="5">Class III signal peptide-containing protein</fullName>
    </recommendedName>
</protein>
<sequence length="98" mass="10908">MLRQSRAQNLAEYAIVIAIVATALISMQVYIKRGMQGRLKDLANQISPVQYEYMNTTSSYITSRTGNITENEKRGTTTRVINDETTTRTGSETTVGTN</sequence>
<keyword evidence="2" id="KW-0812">Transmembrane</keyword>
<evidence type="ECO:0000313" key="3">
    <source>
        <dbReference type="EMBL" id="PIQ88943.1"/>
    </source>
</evidence>
<comment type="caution">
    <text evidence="3">The sequence shown here is derived from an EMBL/GenBank/DDBJ whole genome shotgun (WGS) entry which is preliminary data.</text>
</comment>
<evidence type="ECO:0008006" key="5">
    <source>
        <dbReference type="Google" id="ProtNLM"/>
    </source>
</evidence>
<name>A0A2H0LWZ4_9BACT</name>
<reference evidence="3 4" key="1">
    <citation type="submission" date="2017-09" db="EMBL/GenBank/DDBJ databases">
        <title>Depth-based differentiation of microbial function through sediment-hosted aquifers and enrichment of novel symbionts in the deep terrestrial subsurface.</title>
        <authorList>
            <person name="Probst A.J."/>
            <person name="Ladd B."/>
            <person name="Jarett J.K."/>
            <person name="Geller-Mcgrath D.E."/>
            <person name="Sieber C.M."/>
            <person name="Emerson J.B."/>
            <person name="Anantharaman K."/>
            <person name="Thomas B.C."/>
            <person name="Malmstrom R."/>
            <person name="Stieglmeier M."/>
            <person name="Klingl A."/>
            <person name="Woyke T."/>
            <person name="Ryan C.M."/>
            <person name="Banfield J.F."/>
        </authorList>
    </citation>
    <scope>NUCLEOTIDE SEQUENCE [LARGE SCALE GENOMIC DNA]</scope>
    <source>
        <strain evidence="3">CG11_big_fil_rev_8_21_14_0_20_42_13</strain>
    </source>
</reference>
<feature type="region of interest" description="Disordered" evidence="1">
    <location>
        <begin position="72"/>
        <end position="98"/>
    </location>
</feature>
<evidence type="ECO:0000256" key="1">
    <source>
        <dbReference type="SAM" id="MobiDB-lite"/>
    </source>
</evidence>
<feature type="transmembrane region" description="Helical" evidence="2">
    <location>
        <begin position="12"/>
        <end position="31"/>
    </location>
</feature>
<feature type="compositionally biased region" description="Low complexity" evidence="1">
    <location>
        <begin position="87"/>
        <end position="98"/>
    </location>
</feature>
<dbReference type="EMBL" id="PCWA01000082">
    <property type="protein sequence ID" value="PIQ88943.1"/>
    <property type="molecule type" value="Genomic_DNA"/>
</dbReference>
<dbReference type="AlphaFoldDB" id="A0A2H0LWZ4"/>
<accession>A0A2H0LWZ4</accession>
<organism evidence="3 4">
    <name type="scientific">Candidatus Ghiorseimicrobium undicola</name>
    <dbReference type="NCBI Taxonomy" id="1974746"/>
    <lineage>
        <taxon>Bacteria</taxon>
        <taxon>Pseudomonadati</taxon>
        <taxon>Candidatus Omnitrophota</taxon>
        <taxon>Candidatus Ghiorseimicrobium</taxon>
    </lineage>
</organism>
<proteinExistence type="predicted"/>
<gene>
    <name evidence="3" type="ORF">COV72_05730</name>
</gene>
<keyword evidence="2" id="KW-1133">Transmembrane helix</keyword>